<dbReference type="Pfam" id="PF00441">
    <property type="entry name" value="Acyl-CoA_dh_1"/>
    <property type="match status" value="1"/>
</dbReference>
<dbReference type="Proteomes" id="UP000320876">
    <property type="component" value="Unassembled WGS sequence"/>
</dbReference>
<evidence type="ECO:0000256" key="5">
    <source>
        <dbReference type="ARBA" id="ARBA00023002"/>
    </source>
</evidence>
<evidence type="ECO:0008006" key="10">
    <source>
        <dbReference type="Google" id="ProtNLM"/>
    </source>
</evidence>
<evidence type="ECO:0000256" key="1">
    <source>
        <dbReference type="ARBA" id="ARBA00001974"/>
    </source>
</evidence>
<evidence type="ECO:0000313" key="9">
    <source>
        <dbReference type="Proteomes" id="UP000320876"/>
    </source>
</evidence>
<dbReference type="EMBL" id="VFML01000001">
    <property type="protein sequence ID" value="TQJ01172.1"/>
    <property type="molecule type" value="Genomic_DNA"/>
</dbReference>
<dbReference type="InterPro" id="IPR009100">
    <property type="entry name" value="AcylCoA_DH/oxidase_NM_dom_sf"/>
</dbReference>
<feature type="domain" description="Acyl-CoA dehydrogenase/oxidase N-terminal" evidence="7">
    <location>
        <begin position="7"/>
        <end position="114"/>
    </location>
</feature>
<accession>A0A542DDN3</accession>
<comment type="similarity">
    <text evidence="2">Belongs to the acyl-CoA dehydrogenase family.</text>
</comment>
<dbReference type="InterPro" id="IPR036250">
    <property type="entry name" value="AcylCo_DH-like_C"/>
</dbReference>
<reference evidence="8 9" key="1">
    <citation type="submission" date="2019-06" db="EMBL/GenBank/DDBJ databases">
        <title>Sequencing the genomes of 1000 actinobacteria strains.</title>
        <authorList>
            <person name="Klenk H.-P."/>
        </authorList>
    </citation>
    <scope>NUCLEOTIDE SEQUENCE [LARGE SCALE GENOMIC DNA]</scope>
    <source>
        <strain evidence="8 9">DSM 45679</strain>
    </source>
</reference>
<comment type="cofactor">
    <cofactor evidence="1">
        <name>FAD</name>
        <dbReference type="ChEBI" id="CHEBI:57692"/>
    </cofactor>
</comment>
<keyword evidence="9" id="KW-1185">Reference proteome</keyword>
<evidence type="ECO:0000256" key="2">
    <source>
        <dbReference type="ARBA" id="ARBA00009347"/>
    </source>
</evidence>
<dbReference type="InterPro" id="IPR037069">
    <property type="entry name" value="AcylCoA_DH/ox_N_sf"/>
</dbReference>
<dbReference type="PANTHER" id="PTHR43884:SF20">
    <property type="entry name" value="ACYL-COA DEHYDROGENASE FADE28"/>
    <property type="match status" value="1"/>
</dbReference>
<sequence>MDFTLDENQRAVADLAAEVLGKELDAERALGEQGYDEQLWRALAKAGLLSLALPAELGGDDLGVAELAVLLTELGKAAAPVPALATLALGVLPVNKLGAPRQRADLLPGAAAGEELLTAALHEPSAPLTEHPATTASSSGGRWVLSGTKIAVPFASAATRILVPATMPGGTGVFLVSPAAEGVVLVPATGNGYTVRLDGAAVEDADLLGSERKGEALAVLHRYALAGAVAFGDGVLAGALRLTTDHVGAREQFGRPLATFQAVAQQVADVYVAARTVHLAATSAVWRLGTGLDPEPDLGIAAYWLAEEAPRALAACHHLHGGLGLDVTYPLHRYYALAKDLATQVGGARGRLDRLGELVAG</sequence>
<dbReference type="GO" id="GO:0050660">
    <property type="term" value="F:flavin adenine dinucleotide binding"/>
    <property type="evidence" value="ECO:0007669"/>
    <property type="project" value="InterPro"/>
</dbReference>
<dbReference type="Gene3D" id="2.40.110.10">
    <property type="entry name" value="Butyryl-CoA Dehydrogenase, subunit A, domain 2"/>
    <property type="match status" value="1"/>
</dbReference>
<gene>
    <name evidence="8" type="ORF">FB471_0837</name>
</gene>
<name>A0A542DDN3_AMYCI</name>
<dbReference type="SUPFAM" id="SSF56645">
    <property type="entry name" value="Acyl-CoA dehydrogenase NM domain-like"/>
    <property type="match status" value="1"/>
</dbReference>
<evidence type="ECO:0000259" key="6">
    <source>
        <dbReference type="Pfam" id="PF00441"/>
    </source>
</evidence>
<dbReference type="SUPFAM" id="SSF47203">
    <property type="entry name" value="Acyl-CoA dehydrogenase C-terminal domain-like"/>
    <property type="match status" value="1"/>
</dbReference>
<keyword evidence="4" id="KW-0274">FAD</keyword>
<evidence type="ECO:0000256" key="3">
    <source>
        <dbReference type="ARBA" id="ARBA00022630"/>
    </source>
</evidence>
<proteinExistence type="inferred from homology"/>
<keyword evidence="5" id="KW-0560">Oxidoreductase</keyword>
<dbReference type="Pfam" id="PF02771">
    <property type="entry name" value="Acyl-CoA_dh_N"/>
    <property type="match status" value="1"/>
</dbReference>
<keyword evidence="3" id="KW-0285">Flavoprotein</keyword>
<dbReference type="GO" id="GO:0003995">
    <property type="term" value="F:acyl-CoA dehydrogenase activity"/>
    <property type="evidence" value="ECO:0007669"/>
    <property type="project" value="TreeGrafter"/>
</dbReference>
<protein>
    <recommendedName>
        <fullName evidence="10">Alkylation response protein AidB-like acyl-CoA dehydrogenase</fullName>
    </recommendedName>
</protein>
<evidence type="ECO:0000256" key="4">
    <source>
        <dbReference type="ARBA" id="ARBA00022827"/>
    </source>
</evidence>
<dbReference type="RefSeq" id="WP_141996013.1">
    <property type="nucleotide sequence ID" value="NZ_VFML01000001.1"/>
</dbReference>
<dbReference type="Gene3D" id="1.20.140.10">
    <property type="entry name" value="Butyryl-CoA Dehydrogenase, subunit A, domain 3"/>
    <property type="match status" value="1"/>
</dbReference>
<dbReference type="InterPro" id="IPR009075">
    <property type="entry name" value="AcylCo_DH/oxidase_C"/>
</dbReference>
<evidence type="ECO:0000313" key="8">
    <source>
        <dbReference type="EMBL" id="TQJ01172.1"/>
    </source>
</evidence>
<dbReference type="PANTHER" id="PTHR43884">
    <property type="entry name" value="ACYL-COA DEHYDROGENASE"/>
    <property type="match status" value="1"/>
</dbReference>
<evidence type="ECO:0000259" key="7">
    <source>
        <dbReference type="Pfam" id="PF02771"/>
    </source>
</evidence>
<organism evidence="8 9">
    <name type="scientific">Amycolatopsis cihanbeyliensis</name>
    <dbReference type="NCBI Taxonomy" id="1128664"/>
    <lineage>
        <taxon>Bacteria</taxon>
        <taxon>Bacillati</taxon>
        <taxon>Actinomycetota</taxon>
        <taxon>Actinomycetes</taxon>
        <taxon>Pseudonocardiales</taxon>
        <taxon>Pseudonocardiaceae</taxon>
        <taxon>Amycolatopsis</taxon>
    </lineage>
</organism>
<dbReference type="AlphaFoldDB" id="A0A542DDN3"/>
<dbReference type="InterPro" id="IPR046373">
    <property type="entry name" value="Acyl-CoA_Oxase/DH_mid-dom_sf"/>
</dbReference>
<comment type="caution">
    <text evidence="8">The sequence shown here is derived from an EMBL/GenBank/DDBJ whole genome shotgun (WGS) entry which is preliminary data.</text>
</comment>
<dbReference type="OrthoDB" id="4319499at2"/>
<dbReference type="InterPro" id="IPR013786">
    <property type="entry name" value="AcylCoA_DH/ox_N"/>
</dbReference>
<dbReference type="Gene3D" id="1.10.540.10">
    <property type="entry name" value="Acyl-CoA dehydrogenase/oxidase, N-terminal domain"/>
    <property type="match status" value="1"/>
</dbReference>
<feature type="domain" description="Acyl-CoA dehydrogenase/oxidase C-terminal" evidence="6">
    <location>
        <begin position="234"/>
        <end position="339"/>
    </location>
</feature>